<feature type="domain" description="ZAD" evidence="12">
    <location>
        <begin position="7"/>
        <end position="77"/>
    </location>
</feature>
<feature type="binding site" evidence="9">
    <location>
        <position position="12"/>
    </location>
    <ligand>
        <name>Zn(2+)</name>
        <dbReference type="ChEBI" id="CHEBI:29105"/>
    </ligand>
</feature>
<evidence type="ECO:0000256" key="3">
    <source>
        <dbReference type="ARBA" id="ARBA00022737"/>
    </source>
</evidence>
<dbReference type="EnsemblMetazoa" id="AALFPA23_013366.R19356">
    <property type="protein sequence ID" value="AALFPA23_013366.P19356"/>
    <property type="gene ID" value="AALFPA23_013366"/>
</dbReference>
<proteinExistence type="predicted"/>
<dbReference type="Pfam" id="PF00096">
    <property type="entry name" value="zf-C2H2"/>
    <property type="match status" value="2"/>
</dbReference>
<evidence type="ECO:0000256" key="9">
    <source>
        <dbReference type="PROSITE-ProRule" id="PRU01263"/>
    </source>
</evidence>
<keyword evidence="2 9" id="KW-0479">Metal-binding</keyword>
<keyword evidence="7" id="KW-0539">Nucleus</keyword>
<dbReference type="Pfam" id="PF07776">
    <property type="entry name" value="zf-AD"/>
    <property type="match status" value="1"/>
</dbReference>
<name>A0ABM1YYX1_AEDAL</name>
<feature type="compositionally biased region" description="Acidic residues" evidence="10">
    <location>
        <begin position="323"/>
        <end position="334"/>
    </location>
</feature>
<dbReference type="PROSITE" id="PS51915">
    <property type="entry name" value="ZAD"/>
    <property type="match status" value="1"/>
</dbReference>
<dbReference type="PROSITE" id="PS00028">
    <property type="entry name" value="ZINC_FINGER_C2H2_1"/>
    <property type="match status" value="2"/>
</dbReference>
<evidence type="ECO:0000313" key="14">
    <source>
        <dbReference type="Proteomes" id="UP000069940"/>
    </source>
</evidence>
<evidence type="ECO:0000256" key="6">
    <source>
        <dbReference type="ARBA" id="ARBA00023163"/>
    </source>
</evidence>
<feature type="domain" description="C2H2-type" evidence="11">
    <location>
        <begin position="194"/>
        <end position="221"/>
    </location>
</feature>
<reference evidence="14" key="1">
    <citation type="journal article" date="2015" name="Proc. Natl. Acad. Sci. U.S.A.">
        <title>Genome sequence of the Asian Tiger mosquito, Aedes albopictus, reveals insights into its biology, genetics, and evolution.</title>
        <authorList>
            <person name="Chen X.G."/>
            <person name="Jiang X."/>
            <person name="Gu J."/>
            <person name="Xu M."/>
            <person name="Wu Y."/>
            <person name="Deng Y."/>
            <person name="Zhang C."/>
            <person name="Bonizzoni M."/>
            <person name="Dermauw W."/>
            <person name="Vontas J."/>
            <person name="Armbruster P."/>
            <person name="Huang X."/>
            <person name="Yang Y."/>
            <person name="Zhang H."/>
            <person name="He W."/>
            <person name="Peng H."/>
            <person name="Liu Y."/>
            <person name="Wu K."/>
            <person name="Chen J."/>
            <person name="Lirakis M."/>
            <person name="Topalis P."/>
            <person name="Van Leeuwen T."/>
            <person name="Hall A.B."/>
            <person name="Jiang X."/>
            <person name="Thorpe C."/>
            <person name="Mueller R.L."/>
            <person name="Sun C."/>
            <person name="Waterhouse R.M."/>
            <person name="Yan G."/>
            <person name="Tu Z.J."/>
            <person name="Fang X."/>
            <person name="James A.A."/>
        </authorList>
    </citation>
    <scope>NUCLEOTIDE SEQUENCE [LARGE SCALE GENOMIC DNA]</scope>
    <source>
        <strain evidence="14">Foshan</strain>
    </source>
</reference>
<comment type="subcellular location">
    <subcellularLocation>
        <location evidence="1">Nucleus</location>
    </subcellularLocation>
</comment>
<keyword evidence="5" id="KW-0805">Transcription regulation</keyword>
<keyword evidence="4 9" id="KW-0862">Zinc</keyword>
<feature type="binding site" evidence="9">
    <location>
        <position position="50"/>
    </location>
    <ligand>
        <name>Zn(2+)</name>
        <dbReference type="ChEBI" id="CHEBI:29105"/>
    </ligand>
</feature>
<evidence type="ECO:0000256" key="7">
    <source>
        <dbReference type="ARBA" id="ARBA00023242"/>
    </source>
</evidence>
<keyword evidence="8" id="KW-0863">Zinc-finger</keyword>
<keyword evidence="6" id="KW-0804">Transcription</keyword>
<reference evidence="13" key="2">
    <citation type="submission" date="2025-05" db="UniProtKB">
        <authorList>
            <consortium name="EnsemblMetazoa"/>
        </authorList>
    </citation>
    <scope>IDENTIFICATION</scope>
    <source>
        <strain evidence="13">Foshan</strain>
    </source>
</reference>
<feature type="domain" description="C2H2-type" evidence="11">
    <location>
        <begin position="227"/>
        <end position="254"/>
    </location>
</feature>
<dbReference type="InterPro" id="IPR036236">
    <property type="entry name" value="Znf_C2H2_sf"/>
</dbReference>
<organism evidence="13 14">
    <name type="scientific">Aedes albopictus</name>
    <name type="common">Asian tiger mosquito</name>
    <name type="synonym">Stegomyia albopicta</name>
    <dbReference type="NCBI Taxonomy" id="7160"/>
    <lineage>
        <taxon>Eukaryota</taxon>
        <taxon>Metazoa</taxon>
        <taxon>Ecdysozoa</taxon>
        <taxon>Arthropoda</taxon>
        <taxon>Hexapoda</taxon>
        <taxon>Insecta</taxon>
        <taxon>Pterygota</taxon>
        <taxon>Neoptera</taxon>
        <taxon>Endopterygota</taxon>
        <taxon>Diptera</taxon>
        <taxon>Nematocera</taxon>
        <taxon>Culicoidea</taxon>
        <taxon>Culicidae</taxon>
        <taxon>Culicinae</taxon>
        <taxon>Aedini</taxon>
        <taxon>Aedes</taxon>
        <taxon>Stegomyia</taxon>
    </lineage>
</organism>
<dbReference type="SUPFAM" id="SSF57716">
    <property type="entry name" value="Glucocorticoid receptor-like (DNA-binding domain)"/>
    <property type="match status" value="1"/>
</dbReference>
<feature type="binding site" evidence="9">
    <location>
        <position position="53"/>
    </location>
    <ligand>
        <name>Zn(2+)</name>
        <dbReference type="ChEBI" id="CHEBI:29105"/>
    </ligand>
</feature>
<sequence length="357" mass="41895">MYEESNTLCRLCLSEETLDGIFAEKSCNQWILDYLSIQINSNDQMSQVICTICHLRLAEFHEFRIRCLEVQEVLQTLLEESANQPTEEDVQESVEITSNQSTIEEMLEVYQIKSEESSNQSLIEEVQEALQDKLEEPNNQSTLEKLQDVLQADYEKPVKPNNQSTLEEMLEVLPAKHEKPINQTTEESKRSVSLECTKCSKVFTNRKQLYNHRQYHRLKHKDFSGQFQCDICQKIYGTRKQLLDHRRYHILKNHACIYCQKCFDRGARMRTHMKVCALRTKKKIKELEENAFNNEEYTWELLQIMEDEESSSSIEVLPHTAEADQDSESDESETYEIVVYTENFEEQETSETPKSAK</sequence>
<accession>A0ABM1YYX1</accession>
<dbReference type="SMART" id="SM00868">
    <property type="entry name" value="zf-AD"/>
    <property type="match status" value="1"/>
</dbReference>
<evidence type="ECO:0008006" key="15">
    <source>
        <dbReference type="Google" id="ProtNLM"/>
    </source>
</evidence>
<evidence type="ECO:0000259" key="12">
    <source>
        <dbReference type="PROSITE" id="PS51915"/>
    </source>
</evidence>
<dbReference type="RefSeq" id="XP_029724080.2">
    <property type="nucleotide sequence ID" value="XM_029868220.2"/>
</dbReference>
<keyword evidence="14" id="KW-1185">Reference proteome</keyword>
<evidence type="ECO:0000256" key="2">
    <source>
        <dbReference type="ARBA" id="ARBA00022723"/>
    </source>
</evidence>
<evidence type="ECO:0000256" key="1">
    <source>
        <dbReference type="ARBA" id="ARBA00004123"/>
    </source>
</evidence>
<evidence type="ECO:0000256" key="4">
    <source>
        <dbReference type="ARBA" id="ARBA00022833"/>
    </source>
</evidence>
<dbReference type="Gene3D" id="3.30.160.60">
    <property type="entry name" value="Classic Zinc Finger"/>
    <property type="match status" value="1"/>
</dbReference>
<dbReference type="Gene3D" id="3.40.1800.20">
    <property type="match status" value="1"/>
</dbReference>
<evidence type="ECO:0000256" key="8">
    <source>
        <dbReference type="PROSITE-ProRule" id="PRU00042"/>
    </source>
</evidence>
<dbReference type="SUPFAM" id="SSF57667">
    <property type="entry name" value="beta-beta-alpha zinc fingers"/>
    <property type="match status" value="1"/>
</dbReference>
<dbReference type="PANTHER" id="PTHR24399">
    <property type="entry name" value="ZINC FINGER AND BTB DOMAIN-CONTAINING"/>
    <property type="match status" value="1"/>
</dbReference>
<protein>
    <recommendedName>
        <fullName evidence="15">C2h2-type zn-finger protein</fullName>
    </recommendedName>
</protein>
<dbReference type="InterPro" id="IPR013087">
    <property type="entry name" value="Znf_C2H2_type"/>
</dbReference>
<evidence type="ECO:0000259" key="11">
    <source>
        <dbReference type="PROSITE" id="PS50157"/>
    </source>
</evidence>
<evidence type="ECO:0000313" key="13">
    <source>
        <dbReference type="EnsemblMetazoa" id="AALFPA23_013366.P19356"/>
    </source>
</evidence>
<evidence type="ECO:0000256" key="5">
    <source>
        <dbReference type="ARBA" id="ARBA00023015"/>
    </source>
</evidence>
<dbReference type="SMART" id="SM00355">
    <property type="entry name" value="ZnF_C2H2"/>
    <property type="match status" value="3"/>
</dbReference>
<dbReference type="GeneID" id="115253638"/>
<feature type="binding site" evidence="9">
    <location>
        <position position="9"/>
    </location>
    <ligand>
        <name>Zn(2+)</name>
        <dbReference type="ChEBI" id="CHEBI:29105"/>
    </ligand>
</feature>
<keyword evidence="3" id="KW-0677">Repeat</keyword>
<evidence type="ECO:0000256" key="10">
    <source>
        <dbReference type="SAM" id="MobiDB-lite"/>
    </source>
</evidence>
<dbReference type="InterPro" id="IPR012934">
    <property type="entry name" value="Znf_AD"/>
</dbReference>
<dbReference type="PANTHER" id="PTHR24399:SF70">
    <property type="entry name" value="C2H2-TYPE DOMAIN-CONTAINING PROTEIN"/>
    <property type="match status" value="1"/>
</dbReference>
<feature type="region of interest" description="Disordered" evidence="10">
    <location>
        <begin position="310"/>
        <end position="335"/>
    </location>
</feature>
<dbReference type="Proteomes" id="UP000069940">
    <property type="component" value="Unassembled WGS sequence"/>
</dbReference>
<dbReference type="PROSITE" id="PS50157">
    <property type="entry name" value="ZINC_FINGER_C2H2_2"/>
    <property type="match status" value="2"/>
</dbReference>